<dbReference type="InterPro" id="IPR036085">
    <property type="entry name" value="PAZ_dom_sf"/>
</dbReference>
<sequence>MSNDPNARVLAGYRALIQRRRNTVATVNAFELTWNPTGKIYHYDVIITPAASWTPRKPNQPITIGRRKAMELIYRLQTMVDPATFAARGVYDGKSIFSPRPFGTQSSYTYDMPFDATRPEHFKKVTVVVTLVNTINFDDLNRAKAAWMHRGSKPTTEDIRRTTAIINMLTLAVQGASRESSNVLAKGTSYFMTPPPGREIYSRIRVFQLWPGFSQAVRLTRSPTGLILNVDTAIGVVVAGGPAEDFCLGYLRSSYRDVRDQRALFNMTKGDPKFRDLDNIFRGLKVRCEVGRNKRTMNVSGLVPAVGDVSFDDKSGRTWAVHEYFRHTYNRTVQRNELGIKTKSGAVIPMSCLFVEKQLFKGQVPSTVIQDILGKDGVPRNPRDKFQKIQDGWSTMGLGSSEFLSNAGVAVNPRALDAAGVLLTRPDIRFNQPRETNSGHAGRWDVMGKTLMTPAKEILMSVVDFSRAKNPNQVAAFANTLCKVMNQRGITFVAQPQFHFGENPHGNVANVLLEKYRALKNLVNSPKPRLLVAILPDNAPSLYNTVKQTGDVQLGGATQCVRWSSKQETSNERSLDQYLNNLILKINPKLGGQNFSPMDPSMEFFRRGNSPSMIFGADVSHPGPGSMYPSMASVVASLDPWAARYTGRLRVQPRRVEVIEELGAMVTECFTDYYAFNRKMLPRVIFFYRDGVSEGEMSQVKAEEFDRQFMGAVNTFYGQHNVPYRPEVTFVVVTKRHHIRFSPGQGPADKTGNCQAGFVVDADTLAAPEFDDFFLQSQVGLKGTSVPGHYTILHDDIFKNFFQGNTAEAKKAIQHFTYMLCHTYARSTSSVKIPAPVYYADLLCSRVKFYFPDLDQMSINSNHENIDWWKRNFMPPNPFAVQNGMYWM</sequence>
<dbReference type="STRING" id="1314674.A0A0D7BH23"/>
<dbReference type="InterPro" id="IPR036397">
    <property type="entry name" value="RNaseH_sf"/>
</dbReference>
<dbReference type="Proteomes" id="UP000054007">
    <property type="component" value="Unassembled WGS sequence"/>
</dbReference>
<dbReference type="PANTHER" id="PTHR22891">
    <property type="entry name" value="EUKARYOTIC TRANSLATION INITIATION FACTOR 2C"/>
    <property type="match status" value="1"/>
</dbReference>
<dbReference type="EMBL" id="KN880485">
    <property type="protein sequence ID" value="KIY69389.1"/>
    <property type="molecule type" value="Genomic_DNA"/>
</dbReference>
<accession>A0A0D7BH23</accession>
<dbReference type="AlphaFoldDB" id="A0A0D7BH23"/>
<dbReference type="SUPFAM" id="SSF53098">
    <property type="entry name" value="Ribonuclease H-like"/>
    <property type="match status" value="1"/>
</dbReference>
<dbReference type="Gene3D" id="3.30.420.10">
    <property type="entry name" value="Ribonuclease H-like superfamily/Ribonuclease H"/>
    <property type="match status" value="1"/>
</dbReference>
<dbReference type="Gene3D" id="3.40.50.2300">
    <property type="match status" value="1"/>
</dbReference>
<gene>
    <name evidence="2" type="ORF">CYLTODRAFT_420784</name>
</gene>
<dbReference type="InterPro" id="IPR032474">
    <property type="entry name" value="Argonaute_N"/>
</dbReference>
<evidence type="ECO:0000259" key="1">
    <source>
        <dbReference type="PROSITE" id="PS50822"/>
    </source>
</evidence>
<dbReference type="OrthoDB" id="10252740at2759"/>
<reference evidence="2 3" key="1">
    <citation type="journal article" date="2015" name="Fungal Genet. Biol.">
        <title>Evolution of novel wood decay mechanisms in Agaricales revealed by the genome sequences of Fistulina hepatica and Cylindrobasidium torrendii.</title>
        <authorList>
            <person name="Floudas D."/>
            <person name="Held B.W."/>
            <person name="Riley R."/>
            <person name="Nagy L.G."/>
            <person name="Koehler G."/>
            <person name="Ransdell A.S."/>
            <person name="Younus H."/>
            <person name="Chow J."/>
            <person name="Chiniquy J."/>
            <person name="Lipzen A."/>
            <person name="Tritt A."/>
            <person name="Sun H."/>
            <person name="Haridas S."/>
            <person name="LaButti K."/>
            <person name="Ohm R.A."/>
            <person name="Kues U."/>
            <person name="Blanchette R.A."/>
            <person name="Grigoriev I.V."/>
            <person name="Minto R.E."/>
            <person name="Hibbett D.S."/>
        </authorList>
    </citation>
    <scope>NUCLEOTIDE SEQUENCE [LARGE SCALE GENOMIC DNA]</scope>
    <source>
        <strain evidence="2 3">FP15055 ss-10</strain>
    </source>
</reference>
<dbReference type="Pfam" id="PF16486">
    <property type="entry name" value="ArgoN"/>
    <property type="match status" value="1"/>
</dbReference>
<feature type="domain" description="Piwi" evidence="1">
    <location>
        <begin position="530"/>
        <end position="852"/>
    </location>
</feature>
<dbReference type="Pfam" id="PF02171">
    <property type="entry name" value="Piwi"/>
    <property type="match status" value="1"/>
</dbReference>
<evidence type="ECO:0000313" key="2">
    <source>
        <dbReference type="EMBL" id="KIY69389.1"/>
    </source>
</evidence>
<protein>
    <submittedName>
        <fullName evidence="2">Piwi-domain-containing protein</fullName>
    </submittedName>
</protein>
<evidence type="ECO:0000313" key="3">
    <source>
        <dbReference type="Proteomes" id="UP000054007"/>
    </source>
</evidence>
<dbReference type="InterPro" id="IPR012337">
    <property type="entry name" value="RNaseH-like_sf"/>
</dbReference>
<dbReference type="SMART" id="SM00950">
    <property type="entry name" value="Piwi"/>
    <property type="match status" value="1"/>
</dbReference>
<dbReference type="PROSITE" id="PS50822">
    <property type="entry name" value="PIWI"/>
    <property type="match status" value="1"/>
</dbReference>
<dbReference type="GO" id="GO:0003676">
    <property type="term" value="F:nucleic acid binding"/>
    <property type="evidence" value="ECO:0007669"/>
    <property type="project" value="InterPro"/>
</dbReference>
<dbReference type="Gene3D" id="2.170.260.10">
    <property type="entry name" value="paz domain"/>
    <property type="match status" value="1"/>
</dbReference>
<keyword evidence="3" id="KW-1185">Reference proteome</keyword>
<organism evidence="2 3">
    <name type="scientific">Cylindrobasidium torrendii FP15055 ss-10</name>
    <dbReference type="NCBI Taxonomy" id="1314674"/>
    <lineage>
        <taxon>Eukaryota</taxon>
        <taxon>Fungi</taxon>
        <taxon>Dikarya</taxon>
        <taxon>Basidiomycota</taxon>
        <taxon>Agaricomycotina</taxon>
        <taxon>Agaricomycetes</taxon>
        <taxon>Agaricomycetidae</taxon>
        <taxon>Agaricales</taxon>
        <taxon>Marasmiineae</taxon>
        <taxon>Physalacriaceae</taxon>
        <taxon>Cylindrobasidium</taxon>
    </lineage>
</organism>
<proteinExistence type="predicted"/>
<name>A0A0D7BH23_9AGAR</name>
<dbReference type="SUPFAM" id="SSF101690">
    <property type="entry name" value="PAZ domain"/>
    <property type="match status" value="1"/>
</dbReference>
<dbReference type="InterPro" id="IPR003165">
    <property type="entry name" value="Piwi"/>
</dbReference>